<dbReference type="EMBL" id="BFEA01000039">
    <property type="protein sequence ID" value="GBG63404.1"/>
    <property type="molecule type" value="Genomic_DNA"/>
</dbReference>
<evidence type="ECO:0000256" key="1">
    <source>
        <dbReference type="SAM" id="MobiDB-lite"/>
    </source>
</evidence>
<feature type="compositionally biased region" description="Basic and acidic residues" evidence="1">
    <location>
        <begin position="331"/>
        <end position="341"/>
    </location>
</feature>
<dbReference type="InterPro" id="IPR029033">
    <property type="entry name" value="His_PPase_superfam"/>
</dbReference>
<dbReference type="Gramene" id="GBG63404">
    <property type="protein sequence ID" value="GBG63404"/>
    <property type="gene ID" value="CBR_g38027"/>
</dbReference>
<organism evidence="2 3">
    <name type="scientific">Chara braunii</name>
    <name type="common">Braun's stonewort</name>
    <dbReference type="NCBI Taxonomy" id="69332"/>
    <lineage>
        <taxon>Eukaryota</taxon>
        <taxon>Viridiplantae</taxon>
        <taxon>Streptophyta</taxon>
        <taxon>Charophyceae</taxon>
        <taxon>Charales</taxon>
        <taxon>Characeae</taxon>
        <taxon>Chara</taxon>
    </lineage>
</organism>
<feature type="compositionally biased region" description="Low complexity" evidence="1">
    <location>
        <begin position="417"/>
        <end position="426"/>
    </location>
</feature>
<dbReference type="PANTHER" id="PTHR16469:SF27">
    <property type="entry name" value="UBIQUITIN-ASSOCIATED AND SH3 DOMAIN-CONTAINING BA-RELATED"/>
    <property type="match status" value="1"/>
</dbReference>
<sequence>MVISHSNPVDSPKQQSPTASFLDLERRYRQLRPPTRSRREAGMVIPHQKPADSPEQQSPTSASGDLAGRSRRPHHLTQLHLEAVMPIRHGNIADSREQQSPAASSCDREAGLHPLRRGSSANDHQERSASPADVESHDDLVRHRKPADNNQQHTSSAAHHSVSVRENRGNSHQRRAASRTDFENRDDLLHHEKPSDSYPGQSSFPADVEIHDDDLVGLQGKPANNQQQRSSSAAVHHLSAHENPANSRQRWAASRADFESDHYPLHRENPTDSHQQESSSPADLKSHHDVVARENLTNSRQWQAASPVDVVIRHNVHRHGNPANSHLQQRSCHDVPHHGDPANRPQQQRSSPPADVVIHENMPNSHQPCAARPPDFECGKCSCRIVDSAGASAIAVSAAEFGRRNDRGCRNGTFPGDSEAAASSADSETHFYPHASGDLAGVSPIAARSSRSNDSRHRRLDASGELLADFATGCNIETRHRYVNPAESCEQQGMASPADIAAHHHQGAPPLRMSRDGSSSIPQGAASPRNHVQRERQVSHVLQAYDVSCNPVPRRSSSNGQPYRPERHGSNLSHYGTAHESPATTVLPDDGATYHGHRSQSRDSCPPAQQGGVSREMIVATEQIAPGQSRQTHLRDGASNIGIRSACSSHHLATSADAGMEGIPGNTVCAARFQPEAALVSKHSVPVQTRSHYKEDCSSSSVPTLAVEPLWPTSIYVNVETRNVGRSASTGKVDQSAGTGNVGRSAGTGNVGRSAGTANAATRRGGTVRYQTLVVMRHGQRIDDSPEAKEWVRGHPRLWDPPLSKSGQQQAYDAGLALADMGISRVVCSPFLRCIQTAGRILQALKSRSRCPERVGSRGIDAVSQQRAPRVKVSVDSGVCDVFNPRVIKERPSDDTWFPDLITDLQRLIPLENLDFPDPWVIDLPKWPEYEVEARHRFMLAYERITAQYAGENVLVVSHGDGVSASITNLAQVVVYEVNFCGYSHAWRTVAERGFGEWNLVTKSGDSGVSWID</sequence>
<dbReference type="InterPro" id="IPR051710">
    <property type="entry name" value="Phosphatase_SH3-domain"/>
</dbReference>
<proteinExistence type="predicted"/>
<dbReference type="Gene3D" id="3.40.50.1240">
    <property type="entry name" value="Phosphoglycerate mutase-like"/>
    <property type="match status" value="1"/>
</dbReference>
<feature type="region of interest" description="Disordered" evidence="1">
    <location>
        <begin position="94"/>
        <end position="286"/>
    </location>
</feature>
<dbReference type="OrthoDB" id="414418at2759"/>
<feature type="region of interest" description="Disordered" evidence="1">
    <location>
        <begin position="410"/>
        <end position="460"/>
    </location>
</feature>
<feature type="region of interest" description="Disordered" evidence="1">
    <location>
        <begin position="318"/>
        <end position="353"/>
    </location>
</feature>
<feature type="region of interest" description="Disordered" evidence="1">
    <location>
        <begin position="727"/>
        <end position="759"/>
    </location>
</feature>
<evidence type="ECO:0000313" key="2">
    <source>
        <dbReference type="EMBL" id="GBG63404.1"/>
    </source>
</evidence>
<dbReference type="STRING" id="69332.A0A388K020"/>
<feature type="compositionally biased region" description="Polar residues" evidence="1">
    <location>
        <begin position="1"/>
        <end position="19"/>
    </location>
</feature>
<reference evidence="2 3" key="1">
    <citation type="journal article" date="2018" name="Cell">
        <title>The Chara Genome: Secondary Complexity and Implications for Plant Terrestrialization.</title>
        <authorList>
            <person name="Nishiyama T."/>
            <person name="Sakayama H."/>
            <person name="Vries J.D."/>
            <person name="Buschmann H."/>
            <person name="Saint-Marcoux D."/>
            <person name="Ullrich K.K."/>
            <person name="Haas F.B."/>
            <person name="Vanderstraeten L."/>
            <person name="Becker D."/>
            <person name="Lang D."/>
            <person name="Vosolsobe S."/>
            <person name="Rombauts S."/>
            <person name="Wilhelmsson P.K.I."/>
            <person name="Janitza P."/>
            <person name="Kern R."/>
            <person name="Heyl A."/>
            <person name="Rumpler F."/>
            <person name="Villalobos L.I.A.C."/>
            <person name="Clay J.M."/>
            <person name="Skokan R."/>
            <person name="Toyoda A."/>
            <person name="Suzuki Y."/>
            <person name="Kagoshima H."/>
            <person name="Schijlen E."/>
            <person name="Tajeshwar N."/>
            <person name="Catarino B."/>
            <person name="Hetherington A.J."/>
            <person name="Saltykova A."/>
            <person name="Bonnot C."/>
            <person name="Breuninger H."/>
            <person name="Symeonidi A."/>
            <person name="Radhakrishnan G.V."/>
            <person name="Van Nieuwerburgh F."/>
            <person name="Deforce D."/>
            <person name="Chang C."/>
            <person name="Karol K.G."/>
            <person name="Hedrich R."/>
            <person name="Ulvskov P."/>
            <person name="Glockner G."/>
            <person name="Delwiche C.F."/>
            <person name="Petrasek J."/>
            <person name="Van de Peer Y."/>
            <person name="Friml J."/>
            <person name="Beilby M."/>
            <person name="Dolan L."/>
            <person name="Kohara Y."/>
            <person name="Sugano S."/>
            <person name="Fujiyama A."/>
            <person name="Delaux P.-M."/>
            <person name="Quint M."/>
            <person name="TheiBen G."/>
            <person name="Hagemann M."/>
            <person name="Harholt J."/>
            <person name="Dunand C."/>
            <person name="Zachgo S."/>
            <person name="Langdale J."/>
            <person name="Maumus F."/>
            <person name="Straeten D.V.D."/>
            <person name="Gould S.B."/>
            <person name="Rensing S.A."/>
        </authorList>
    </citation>
    <scope>NUCLEOTIDE SEQUENCE [LARGE SCALE GENOMIC DNA]</scope>
    <source>
        <strain evidence="2 3">S276</strain>
    </source>
</reference>
<feature type="region of interest" description="Disordered" evidence="1">
    <location>
        <begin position="549"/>
        <end position="571"/>
    </location>
</feature>
<evidence type="ECO:0000313" key="3">
    <source>
        <dbReference type="Proteomes" id="UP000265515"/>
    </source>
</evidence>
<accession>A0A388K020</accession>
<feature type="compositionally biased region" description="Basic and acidic residues" evidence="1">
    <location>
        <begin position="256"/>
        <end position="275"/>
    </location>
</feature>
<dbReference type="Pfam" id="PF00300">
    <property type="entry name" value="His_Phos_1"/>
    <property type="match status" value="1"/>
</dbReference>
<keyword evidence="3" id="KW-1185">Reference proteome</keyword>
<dbReference type="PANTHER" id="PTHR16469">
    <property type="entry name" value="UBIQUITIN-ASSOCIATED AND SH3 DOMAIN-CONTAINING BA-RELATED"/>
    <property type="match status" value="1"/>
</dbReference>
<dbReference type="SUPFAM" id="SSF53254">
    <property type="entry name" value="Phosphoglycerate mutase-like"/>
    <property type="match status" value="1"/>
</dbReference>
<feature type="region of interest" description="Disordered" evidence="1">
    <location>
        <begin position="494"/>
        <end position="533"/>
    </location>
</feature>
<dbReference type="Proteomes" id="UP000265515">
    <property type="component" value="Unassembled WGS sequence"/>
</dbReference>
<dbReference type="AlphaFoldDB" id="A0A388K020"/>
<feature type="region of interest" description="Disordered" evidence="1">
    <location>
        <begin position="1"/>
        <end position="72"/>
    </location>
</feature>
<dbReference type="InterPro" id="IPR013078">
    <property type="entry name" value="His_Pase_superF_clade-1"/>
</dbReference>
<feature type="compositionally biased region" description="Polar residues" evidence="1">
    <location>
        <begin position="727"/>
        <end position="739"/>
    </location>
</feature>
<name>A0A388K020_CHABU</name>
<feature type="compositionally biased region" description="Basic and acidic residues" evidence="1">
    <location>
        <begin position="178"/>
        <end position="195"/>
    </location>
</feature>
<comment type="caution">
    <text evidence="2">The sequence shown here is derived from an EMBL/GenBank/DDBJ whole genome shotgun (WGS) entry which is preliminary data.</text>
</comment>
<feature type="compositionally biased region" description="Polar residues" evidence="1">
    <location>
        <begin position="54"/>
        <end position="63"/>
    </location>
</feature>
<gene>
    <name evidence="2" type="ORF">CBR_g38027</name>
</gene>
<protein>
    <submittedName>
        <fullName evidence="2">Uncharacterized protein</fullName>
    </submittedName>
</protein>
<dbReference type="CDD" id="cd07067">
    <property type="entry name" value="HP_PGM_like"/>
    <property type="match status" value="1"/>
</dbReference>
<dbReference type="SMART" id="SM00855">
    <property type="entry name" value="PGAM"/>
    <property type="match status" value="1"/>
</dbReference>